<dbReference type="Pfam" id="PF01566">
    <property type="entry name" value="Nramp"/>
    <property type="match status" value="1"/>
</dbReference>
<evidence type="ECO:0000256" key="3">
    <source>
        <dbReference type="ARBA" id="ARBA00022692"/>
    </source>
</evidence>
<dbReference type="GO" id="GO:0005886">
    <property type="term" value="C:plasma membrane"/>
    <property type="evidence" value="ECO:0007669"/>
    <property type="project" value="TreeGrafter"/>
</dbReference>
<feature type="transmembrane region" description="Helical" evidence="6">
    <location>
        <begin position="231"/>
        <end position="253"/>
    </location>
</feature>
<dbReference type="PANTHER" id="PTHR11706:SF33">
    <property type="entry name" value="NATURAL RESISTANCE-ASSOCIATED MACROPHAGE PROTEIN 2"/>
    <property type="match status" value="1"/>
</dbReference>
<sequence length="291" mass="31101">MPHNLYLHSGLVLSRKIRRGSRQALHEAIWYNRIESAGALLIAFFINLAVVSTNAANFFNTECASLVDGPFACLTPDAFDGSANVGQPGRGESCSLPGGPSGSGKCGALGLQTEGFALKGVLGSSALYVWAIGLLAAGQASTMTCTYAGQIIMGGCVHIELRPWKRVALTRIAALGPALVVSTTTISNQTLFNNINEYLNVLQSVQLPFAMLPVLHFAASPTLLGEFRSSVPYLCFMVILALLMVVMNVYLIVSFLEVRGSFSSASERGDKKPVPERVHRSRIKVSLAVII</sequence>
<protein>
    <submittedName>
        <fullName evidence="7">Uncharacterized protein</fullName>
    </submittedName>
</protein>
<dbReference type="EMBL" id="HBIQ01037196">
    <property type="protein sequence ID" value="CAE0548755.1"/>
    <property type="molecule type" value="Transcribed_RNA"/>
</dbReference>
<name>A0A7S3WDA8_9SPIT</name>
<dbReference type="PANTHER" id="PTHR11706">
    <property type="entry name" value="SOLUTE CARRIER PROTEIN FAMILY 11 MEMBER"/>
    <property type="match status" value="1"/>
</dbReference>
<keyword evidence="5 6" id="KW-0472">Membrane</keyword>
<evidence type="ECO:0000256" key="5">
    <source>
        <dbReference type="ARBA" id="ARBA00023136"/>
    </source>
</evidence>
<dbReference type="GO" id="GO:0005384">
    <property type="term" value="F:manganese ion transmembrane transporter activity"/>
    <property type="evidence" value="ECO:0007669"/>
    <property type="project" value="TreeGrafter"/>
</dbReference>
<reference evidence="7" key="1">
    <citation type="submission" date="2021-01" db="EMBL/GenBank/DDBJ databases">
        <authorList>
            <person name="Corre E."/>
            <person name="Pelletier E."/>
            <person name="Niang G."/>
            <person name="Scheremetjew M."/>
            <person name="Finn R."/>
            <person name="Kale V."/>
            <person name="Holt S."/>
            <person name="Cochrane G."/>
            <person name="Meng A."/>
            <person name="Brown T."/>
            <person name="Cohen L."/>
        </authorList>
    </citation>
    <scope>NUCLEOTIDE SEQUENCE</scope>
    <source>
        <strain evidence="7">SPMC142</strain>
    </source>
</reference>
<feature type="transmembrane region" description="Helical" evidence="6">
    <location>
        <begin position="198"/>
        <end position="219"/>
    </location>
</feature>
<evidence type="ECO:0000256" key="6">
    <source>
        <dbReference type="SAM" id="Phobius"/>
    </source>
</evidence>
<accession>A0A7S3WDA8</accession>
<evidence type="ECO:0000256" key="1">
    <source>
        <dbReference type="ARBA" id="ARBA00004141"/>
    </source>
</evidence>
<gene>
    <name evidence="7" type="ORF">SACU0126_LOCUS12025</name>
</gene>
<organism evidence="7">
    <name type="scientific">Strombidinopsis acuminata</name>
    <dbReference type="NCBI Taxonomy" id="141414"/>
    <lineage>
        <taxon>Eukaryota</taxon>
        <taxon>Sar</taxon>
        <taxon>Alveolata</taxon>
        <taxon>Ciliophora</taxon>
        <taxon>Intramacronucleata</taxon>
        <taxon>Spirotrichea</taxon>
        <taxon>Choreotrichia</taxon>
        <taxon>Choreotrichida</taxon>
        <taxon>Strombidinopsidae</taxon>
        <taxon>Strombidinopsis</taxon>
    </lineage>
</organism>
<proteinExistence type="predicted"/>
<keyword evidence="3 6" id="KW-0812">Transmembrane</keyword>
<dbReference type="GO" id="GO:0034755">
    <property type="term" value="P:iron ion transmembrane transport"/>
    <property type="evidence" value="ECO:0007669"/>
    <property type="project" value="TreeGrafter"/>
</dbReference>
<dbReference type="AlphaFoldDB" id="A0A7S3WDA8"/>
<feature type="transmembrane region" description="Helical" evidence="6">
    <location>
        <begin position="39"/>
        <end position="59"/>
    </location>
</feature>
<evidence type="ECO:0000256" key="2">
    <source>
        <dbReference type="ARBA" id="ARBA00022448"/>
    </source>
</evidence>
<keyword evidence="4 6" id="KW-1133">Transmembrane helix</keyword>
<dbReference type="InterPro" id="IPR001046">
    <property type="entry name" value="NRAMP_fam"/>
</dbReference>
<evidence type="ECO:0000313" key="7">
    <source>
        <dbReference type="EMBL" id="CAE0548755.1"/>
    </source>
</evidence>
<comment type="subcellular location">
    <subcellularLocation>
        <location evidence="1">Membrane</location>
        <topology evidence="1">Multi-pass membrane protein</topology>
    </subcellularLocation>
</comment>
<evidence type="ECO:0000256" key="4">
    <source>
        <dbReference type="ARBA" id="ARBA00022989"/>
    </source>
</evidence>
<keyword evidence="2" id="KW-0813">Transport</keyword>
<dbReference type="PRINTS" id="PR00447">
    <property type="entry name" value="NATRESASSCMP"/>
</dbReference>
<dbReference type="GO" id="GO:0015086">
    <property type="term" value="F:cadmium ion transmembrane transporter activity"/>
    <property type="evidence" value="ECO:0007669"/>
    <property type="project" value="TreeGrafter"/>
</dbReference>